<dbReference type="Pfam" id="PF01243">
    <property type="entry name" value="PNPOx_N"/>
    <property type="match status" value="1"/>
</dbReference>
<dbReference type="AlphaFoldDB" id="A0A170PSJ8"/>
<evidence type="ECO:0000256" key="1">
    <source>
        <dbReference type="ARBA" id="ARBA00023002"/>
    </source>
</evidence>
<dbReference type="PANTHER" id="PTHR35176">
    <property type="entry name" value="HEME OXYGENASE HI_0854-RELATED"/>
    <property type="match status" value="1"/>
</dbReference>
<name>A0A170PSJ8_9ZZZZ</name>
<dbReference type="GO" id="GO:0070967">
    <property type="term" value="F:coenzyme F420 binding"/>
    <property type="evidence" value="ECO:0007669"/>
    <property type="project" value="TreeGrafter"/>
</dbReference>
<evidence type="ECO:0000313" key="3">
    <source>
        <dbReference type="EMBL" id="CUS55192.1"/>
    </source>
</evidence>
<dbReference type="InterPro" id="IPR011576">
    <property type="entry name" value="Pyridox_Oxase_N"/>
</dbReference>
<dbReference type="PANTHER" id="PTHR35176:SF6">
    <property type="entry name" value="HEME OXYGENASE HI_0854-RELATED"/>
    <property type="match status" value="1"/>
</dbReference>
<reference evidence="3" key="1">
    <citation type="submission" date="2015-10" db="EMBL/GenBank/DDBJ databases">
        <authorList>
            <person name="Gilbert D.G."/>
        </authorList>
    </citation>
    <scope>NUCLEOTIDE SEQUENCE</scope>
</reference>
<feature type="domain" description="Pyridoxamine 5'-phosphate oxidase N-terminal" evidence="2">
    <location>
        <begin position="11"/>
        <end position="137"/>
    </location>
</feature>
<dbReference type="GO" id="GO:0016627">
    <property type="term" value="F:oxidoreductase activity, acting on the CH-CH group of donors"/>
    <property type="evidence" value="ECO:0007669"/>
    <property type="project" value="TreeGrafter"/>
</dbReference>
<protein>
    <recommendedName>
        <fullName evidence="2">Pyridoxamine 5'-phosphate oxidase N-terminal domain-containing protein</fullName>
    </recommendedName>
</protein>
<dbReference type="InterPro" id="IPR052019">
    <property type="entry name" value="F420H2_bilvrd_red/Heme_oxyg"/>
</dbReference>
<evidence type="ECO:0000259" key="2">
    <source>
        <dbReference type="Pfam" id="PF01243"/>
    </source>
</evidence>
<gene>
    <name evidence="3" type="ORF">MGWOODY_XGa2065</name>
</gene>
<dbReference type="EMBL" id="CZRL01000121">
    <property type="protein sequence ID" value="CUS55192.1"/>
    <property type="molecule type" value="Genomic_DNA"/>
</dbReference>
<accession>A0A170PSJ8</accession>
<dbReference type="GO" id="GO:0005829">
    <property type="term" value="C:cytosol"/>
    <property type="evidence" value="ECO:0007669"/>
    <property type="project" value="TreeGrafter"/>
</dbReference>
<proteinExistence type="predicted"/>
<dbReference type="SUPFAM" id="SSF50475">
    <property type="entry name" value="FMN-binding split barrel"/>
    <property type="match status" value="1"/>
</dbReference>
<keyword evidence="1" id="KW-0560">Oxidoreductase</keyword>
<sequence length="144" mass="15920">MKETEFASKLVQDYLTGKEIGVLATSNPDGSPLAMPMWFIHDSDGFALVSQADDMKVRNMRRDPRVGFVIETGSGGSIACIIVQGSVTFLSSESDRSRVGARFIDKYGVHMEKRWNGRSVPESRALFLIQPHRVKVWGALATSD</sequence>
<dbReference type="InterPro" id="IPR012349">
    <property type="entry name" value="Split_barrel_FMN-bd"/>
</dbReference>
<dbReference type="Gene3D" id="2.30.110.10">
    <property type="entry name" value="Electron Transport, Fmn-binding Protein, Chain A"/>
    <property type="match status" value="1"/>
</dbReference>
<organism evidence="3">
    <name type="scientific">hydrothermal vent metagenome</name>
    <dbReference type="NCBI Taxonomy" id="652676"/>
    <lineage>
        <taxon>unclassified sequences</taxon>
        <taxon>metagenomes</taxon>
        <taxon>ecological metagenomes</taxon>
    </lineage>
</organism>